<dbReference type="Pfam" id="PF00861">
    <property type="entry name" value="Ribosomal_L18p"/>
    <property type="match status" value="1"/>
</dbReference>
<sequence>MVMATTNVGVNLSFAAVLSDPALKASSTSVFPLSSRQTPCFLQSIEAKKQPSRRETIQIRHTRIRKKLSGTSERPRLAVFRSNQHMYAQVIDDTKGFTLASASTIQKSMREELELTSGPTLEAAKKVGEEVAKACLAKGISKVAFDRGGFVYHGRIKALADSAREHGLDF</sequence>
<evidence type="ECO:0000256" key="7">
    <source>
        <dbReference type="ARBA" id="ARBA00082729"/>
    </source>
</evidence>
<evidence type="ECO:0000256" key="4">
    <source>
        <dbReference type="ARBA" id="ARBA00022980"/>
    </source>
</evidence>
<dbReference type="GO" id="GO:1990904">
    <property type="term" value="C:ribonucleoprotein complex"/>
    <property type="evidence" value="ECO:0007669"/>
    <property type="project" value="UniProtKB-KW"/>
</dbReference>
<dbReference type="PANTHER" id="PTHR12899">
    <property type="entry name" value="39S RIBOSOMAL PROTEIN L18, MITOCHONDRIAL"/>
    <property type="match status" value="1"/>
</dbReference>
<dbReference type="Proteomes" id="UP000825935">
    <property type="component" value="Chromosome 13"/>
</dbReference>
<evidence type="ECO:0000256" key="1">
    <source>
        <dbReference type="ARBA" id="ARBA00007116"/>
    </source>
</evidence>
<evidence type="ECO:0000313" key="9">
    <source>
        <dbReference type="Proteomes" id="UP000825935"/>
    </source>
</evidence>
<dbReference type="OrthoDB" id="1932324at2759"/>
<name>A0A8T2TE13_CERRI</name>
<dbReference type="EMBL" id="CM035418">
    <property type="protein sequence ID" value="KAH7420782.1"/>
    <property type="molecule type" value="Genomic_DNA"/>
</dbReference>
<evidence type="ECO:0000256" key="5">
    <source>
        <dbReference type="ARBA" id="ARBA00023274"/>
    </source>
</evidence>
<dbReference type="NCBIfam" id="TIGR00060">
    <property type="entry name" value="L18_bact"/>
    <property type="match status" value="1"/>
</dbReference>
<organism evidence="8 9">
    <name type="scientific">Ceratopteris richardii</name>
    <name type="common">Triangle waterfern</name>
    <dbReference type="NCBI Taxonomy" id="49495"/>
    <lineage>
        <taxon>Eukaryota</taxon>
        <taxon>Viridiplantae</taxon>
        <taxon>Streptophyta</taxon>
        <taxon>Embryophyta</taxon>
        <taxon>Tracheophyta</taxon>
        <taxon>Polypodiopsida</taxon>
        <taxon>Polypodiidae</taxon>
        <taxon>Polypodiales</taxon>
        <taxon>Pteridineae</taxon>
        <taxon>Pteridaceae</taxon>
        <taxon>Parkerioideae</taxon>
        <taxon>Ceratopteris</taxon>
    </lineage>
</organism>
<protein>
    <recommendedName>
        <fullName evidence="6">Large ribosomal subunit protein uL18c</fullName>
    </recommendedName>
    <alternativeName>
        <fullName evidence="7">CL18</fullName>
    </alternativeName>
</protein>
<dbReference type="AlphaFoldDB" id="A0A8T2TE13"/>
<dbReference type="InterPro" id="IPR004389">
    <property type="entry name" value="Ribosomal_uL18_bac-type"/>
</dbReference>
<dbReference type="FunFam" id="3.30.420.100:FF:000001">
    <property type="entry name" value="50S ribosomal protein L18"/>
    <property type="match status" value="1"/>
</dbReference>
<reference evidence="8" key="1">
    <citation type="submission" date="2021-08" db="EMBL/GenBank/DDBJ databases">
        <title>WGS assembly of Ceratopteris richardii.</title>
        <authorList>
            <person name="Marchant D.B."/>
            <person name="Chen G."/>
            <person name="Jenkins J."/>
            <person name="Shu S."/>
            <person name="Leebens-Mack J."/>
            <person name="Grimwood J."/>
            <person name="Schmutz J."/>
            <person name="Soltis P."/>
            <person name="Soltis D."/>
            <person name="Chen Z.-H."/>
        </authorList>
    </citation>
    <scope>NUCLEOTIDE SEQUENCE</scope>
    <source>
        <strain evidence="8">Whitten #5841</strain>
        <tissue evidence="8">Leaf</tissue>
    </source>
</reference>
<dbReference type="SUPFAM" id="SSF53137">
    <property type="entry name" value="Translational machinery components"/>
    <property type="match status" value="1"/>
</dbReference>
<keyword evidence="2" id="KW-0699">rRNA-binding</keyword>
<dbReference type="OMA" id="ASTMHKT"/>
<gene>
    <name evidence="8" type="ORF">KP509_13G022200</name>
</gene>
<evidence type="ECO:0000313" key="8">
    <source>
        <dbReference type="EMBL" id="KAH7420782.1"/>
    </source>
</evidence>
<dbReference type="GO" id="GO:0003735">
    <property type="term" value="F:structural constituent of ribosome"/>
    <property type="evidence" value="ECO:0007669"/>
    <property type="project" value="InterPro"/>
</dbReference>
<comment type="caution">
    <text evidence="8">The sequence shown here is derived from an EMBL/GenBank/DDBJ whole genome shotgun (WGS) entry which is preliminary data.</text>
</comment>
<accession>A0A8T2TE13</accession>
<keyword evidence="9" id="KW-1185">Reference proteome</keyword>
<dbReference type="GO" id="GO:0008097">
    <property type="term" value="F:5S rRNA binding"/>
    <property type="evidence" value="ECO:0007669"/>
    <property type="project" value="TreeGrafter"/>
</dbReference>
<proteinExistence type="inferred from homology"/>
<dbReference type="CDD" id="cd00432">
    <property type="entry name" value="Ribosomal_L18_L5e"/>
    <property type="match status" value="1"/>
</dbReference>
<evidence type="ECO:0000256" key="6">
    <source>
        <dbReference type="ARBA" id="ARBA00035303"/>
    </source>
</evidence>
<dbReference type="GO" id="GO:0005737">
    <property type="term" value="C:cytoplasm"/>
    <property type="evidence" value="ECO:0007669"/>
    <property type="project" value="UniProtKB-ARBA"/>
</dbReference>
<keyword evidence="4" id="KW-0689">Ribosomal protein</keyword>
<evidence type="ECO:0000256" key="2">
    <source>
        <dbReference type="ARBA" id="ARBA00022730"/>
    </source>
</evidence>
<dbReference type="GO" id="GO:0005840">
    <property type="term" value="C:ribosome"/>
    <property type="evidence" value="ECO:0007669"/>
    <property type="project" value="UniProtKB-KW"/>
</dbReference>
<keyword evidence="3" id="KW-0694">RNA-binding</keyword>
<dbReference type="PANTHER" id="PTHR12899:SF3">
    <property type="entry name" value="LARGE RIBOSOMAL SUBUNIT PROTEIN UL18M"/>
    <property type="match status" value="1"/>
</dbReference>
<comment type="similarity">
    <text evidence="1">Belongs to the universal ribosomal protein uL18 family.</text>
</comment>
<dbReference type="HAMAP" id="MF_01337_B">
    <property type="entry name" value="Ribosomal_uL18_B"/>
    <property type="match status" value="1"/>
</dbReference>
<dbReference type="Gene3D" id="3.30.420.100">
    <property type="match status" value="1"/>
</dbReference>
<evidence type="ECO:0000256" key="3">
    <source>
        <dbReference type="ARBA" id="ARBA00022884"/>
    </source>
</evidence>
<dbReference type="InterPro" id="IPR057268">
    <property type="entry name" value="Ribosomal_L18"/>
</dbReference>
<keyword evidence="5" id="KW-0687">Ribonucleoprotein</keyword>
<dbReference type="GO" id="GO:0006412">
    <property type="term" value="P:translation"/>
    <property type="evidence" value="ECO:0007669"/>
    <property type="project" value="InterPro"/>
</dbReference>
<dbReference type="InterPro" id="IPR005484">
    <property type="entry name" value="Ribosomal_uL18_bac/plant/anim"/>
</dbReference>